<feature type="transmembrane region" description="Helical" evidence="1">
    <location>
        <begin position="110"/>
        <end position="128"/>
    </location>
</feature>
<dbReference type="RefSeq" id="WP_092561260.1">
    <property type="nucleotide sequence ID" value="NZ_FOYZ01000009.1"/>
</dbReference>
<name>A0A1I6KKJ6_9FIRM</name>
<keyword evidence="1" id="KW-0472">Membrane</keyword>
<dbReference type="STRING" id="37658.SAMN05661086_02494"/>
<proteinExistence type="predicted"/>
<accession>A0A1I6KKJ6</accession>
<feature type="transmembrane region" description="Helical" evidence="1">
    <location>
        <begin position="7"/>
        <end position="27"/>
    </location>
</feature>
<dbReference type="InterPro" id="IPR045407">
    <property type="entry name" value="DUF6512"/>
</dbReference>
<feature type="transmembrane region" description="Helical" evidence="1">
    <location>
        <begin position="80"/>
        <end position="98"/>
    </location>
</feature>
<gene>
    <name evidence="2" type="ORF">SAMN05661086_02494</name>
</gene>
<dbReference type="OrthoDB" id="48209at2"/>
<protein>
    <submittedName>
        <fullName evidence="2">Uncharacterized protein</fullName>
    </submittedName>
</protein>
<feature type="transmembrane region" description="Helical" evidence="1">
    <location>
        <begin position="47"/>
        <end position="68"/>
    </location>
</feature>
<dbReference type="AlphaFoldDB" id="A0A1I6KKJ6"/>
<dbReference type="EMBL" id="FOYZ01000009">
    <property type="protein sequence ID" value="SFR91785.1"/>
    <property type="molecule type" value="Genomic_DNA"/>
</dbReference>
<keyword evidence="3" id="KW-1185">Reference proteome</keyword>
<evidence type="ECO:0000313" key="2">
    <source>
        <dbReference type="EMBL" id="SFR91785.1"/>
    </source>
</evidence>
<reference evidence="2 3" key="1">
    <citation type="submission" date="2016-10" db="EMBL/GenBank/DDBJ databases">
        <authorList>
            <person name="de Groot N.N."/>
        </authorList>
    </citation>
    <scope>NUCLEOTIDE SEQUENCE [LARGE SCALE GENOMIC DNA]</scope>
    <source>
        <strain evidence="2 3">743A</strain>
    </source>
</reference>
<sequence>MNKRLLHFEIICFVISLVLGVIMHFVYEWSHYNRIVAMVCPVNESVWEHLKLIFVPYFICSFFIYYKFRNHYKHIWAGKALGVTAGLLFVVCFYYTYTGVIGKHCLFMDLLSFFLGTLLSYIVSFKIIKKDETILISEQIGFILFICYLVLFILFTVTPPRIPLFQDPVTKSFGINRLS</sequence>
<dbReference type="Proteomes" id="UP000199659">
    <property type="component" value="Unassembled WGS sequence"/>
</dbReference>
<keyword evidence="1" id="KW-1133">Transmembrane helix</keyword>
<dbReference type="Pfam" id="PF20122">
    <property type="entry name" value="DUF6512"/>
    <property type="match status" value="1"/>
</dbReference>
<evidence type="ECO:0000256" key="1">
    <source>
        <dbReference type="SAM" id="Phobius"/>
    </source>
</evidence>
<evidence type="ECO:0000313" key="3">
    <source>
        <dbReference type="Proteomes" id="UP000199659"/>
    </source>
</evidence>
<feature type="transmembrane region" description="Helical" evidence="1">
    <location>
        <begin position="140"/>
        <end position="158"/>
    </location>
</feature>
<keyword evidence="1" id="KW-0812">Transmembrane</keyword>
<organism evidence="2 3">
    <name type="scientific">Anaeromicropila populeti</name>
    <dbReference type="NCBI Taxonomy" id="37658"/>
    <lineage>
        <taxon>Bacteria</taxon>
        <taxon>Bacillati</taxon>
        <taxon>Bacillota</taxon>
        <taxon>Clostridia</taxon>
        <taxon>Lachnospirales</taxon>
        <taxon>Lachnospiraceae</taxon>
        <taxon>Anaeromicropila</taxon>
    </lineage>
</organism>